<dbReference type="AlphaFoldDB" id="A0A6A4NA86"/>
<dbReference type="PANTHER" id="PTHR33142">
    <property type="entry name" value="CYCLIN-DEPENDENT PROTEIN KINASE INHIBITOR SMR13"/>
    <property type="match status" value="1"/>
</dbReference>
<protein>
    <submittedName>
        <fullName evidence="4">Uncharacterized protein</fullName>
    </submittedName>
</protein>
<gene>
    <name evidence="4" type="ORF">Lalb_Chr20g0110801</name>
</gene>
<feature type="compositionally biased region" description="Basic and acidic residues" evidence="3">
    <location>
        <begin position="1"/>
        <end position="11"/>
    </location>
</feature>
<organism evidence="4 5">
    <name type="scientific">Lupinus albus</name>
    <name type="common">White lupine</name>
    <name type="synonym">Lupinus termis</name>
    <dbReference type="NCBI Taxonomy" id="3870"/>
    <lineage>
        <taxon>Eukaryota</taxon>
        <taxon>Viridiplantae</taxon>
        <taxon>Streptophyta</taxon>
        <taxon>Embryophyta</taxon>
        <taxon>Tracheophyta</taxon>
        <taxon>Spermatophyta</taxon>
        <taxon>Magnoliopsida</taxon>
        <taxon>eudicotyledons</taxon>
        <taxon>Gunneridae</taxon>
        <taxon>Pentapetalae</taxon>
        <taxon>rosids</taxon>
        <taxon>fabids</taxon>
        <taxon>Fabales</taxon>
        <taxon>Fabaceae</taxon>
        <taxon>Papilionoideae</taxon>
        <taxon>50 kb inversion clade</taxon>
        <taxon>genistoids sensu lato</taxon>
        <taxon>core genistoids</taxon>
        <taxon>Genisteae</taxon>
        <taxon>Lupinus</taxon>
    </lineage>
</organism>
<dbReference type="GO" id="GO:0005634">
    <property type="term" value="C:nucleus"/>
    <property type="evidence" value="ECO:0007669"/>
    <property type="project" value="TreeGrafter"/>
</dbReference>
<feature type="region of interest" description="Disordered" evidence="3">
    <location>
        <begin position="1"/>
        <end position="24"/>
    </location>
</feature>
<dbReference type="Proteomes" id="UP000447434">
    <property type="component" value="Chromosome 20"/>
</dbReference>
<reference evidence="5" key="1">
    <citation type="journal article" date="2020" name="Nat. Commun.">
        <title>Genome sequence of the cluster root forming white lupin.</title>
        <authorList>
            <person name="Hufnagel B."/>
            <person name="Marques A."/>
            <person name="Soriano A."/>
            <person name="Marques L."/>
            <person name="Divol F."/>
            <person name="Doumas P."/>
            <person name="Sallet E."/>
            <person name="Mancinotti D."/>
            <person name="Carrere S."/>
            <person name="Marande W."/>
            <person name="Arribat S."/>
            <person name="Keller J."/>
            <person name="Huneau C."/>
            <person name="Blein T."/>
            <person name="Aime D."/>
            <person name="Laguerre M."/>
            <person name="Taylor J."/>
            <person name="Schubert V."/>
            <person name="Nelson M."/>
            <person name="Geu-Flores F."/>
            <person name="Crespi M."/>
            <person name="Gallardo-Guerrero K."/>
            <person name="Delaux P.-M."/>
            <person name="Salse J."/>
            <person name="Berges H."/>
            <person name="Guyot R."/>
            <person name="Gouzy J."/>
            <person name="Peret B."/>
        </authorList>
    </citation>
    <scope>NUCLEOTIDE SEQUENCE [LARGE SCALE GENOMIC DNA]</scope>
    <source>
        <strain evidence="5">cv. Amiga</strain>
    </source>
</reference>
<evidence type="ECO:0000313" key="4">
    <source>
        <dbReference type="EMBL" id="KAE9590736.1"/>
    </source>
</evidence>
<dbReference type="GO" id="GO:0004860">
    <property type="term" value="F:protein kinase inhibitor activity"/>
    <property type="evidence" value="ECO:0007669"/>
    <property type="project" value="UniProtKB-KW"/>
</dbReference>
<accession>A0A6A4NA86</accession>
<name>A0A6A4NA86_LUPAL</name>
<dbReference type="GO" id="GO:0032875">
    <property type="term" value="P:regulation of DNA endoreduplication"/>
    <property type="evidence" value="ECO:0007669"/>
    <property type="project" value="InterPro"/>
</dbReference>
<evidence type="ECO:0000256" key="1">
    <source>
        <dbReference type="ARBA" id="ARBA00023013"/>
    </source>
</evidence>
<evidence type="ECO:0000256" key="2">
    <source>
        <dbReference type="ARBA" id="ARBA00023306"/>
    </source>
</evidence>
<proteinExistence type="predicted"/>
<dbReference type="InterPro" id="IPR040389">
    <property type="entry name" value="SMR"/>
</dbReference>
<comment type="caution">
    <text evidence="4">The sequence shown here is derived from an EMBL/GenBank/DDBJ whole genome shotgun (WGS) entry which is preliminary data.</text>
</comment>
<dbReference type="OrthoDB" id="1840446at2759"/>
<keyword evidence="1" id="KW-0649">Protein kinase inhibitor</keyword>
<sequence>MKWQKLEETKQQKPMATSSDSKELGIKNVEEDNEEGVCSSGCVTPKGKRFRIPEVLTCPPAPKKRRVISNYSAKRSTKFFASPDIELFFFSALRNNVSA</sequence>
<dbReference type="PANTHER" id="PTHR33142:SF28">
    <property type="entry name" value="CYCLIN-DEPENDENT PROTEIN KINASE INHIBITOR SMR13"/>
    <property type="match status" value="1"/>
</dbReference>
<evidence type="ECO:0000256" key="3">
    <source>
        <dbReference type="SAM" id="MobiDB-lite"/>
    </source>
</evidence>
<evidence type="ECO:0000313" key="5">
    <source>
        <dbReference type="Proteomes" id="UP000447434"/>
    </source>
</evidence>
<keyword evidence="5" id="KW-1185">Reference proteome</keyword>
<keyword evidence="2" id="KW-0131">Cell cycle</keyword>
<dbReference type="EMBL" id="WOCE01000020">
    <property type="protein sequence ID" value="KAE9590736.1"/>
    <property type="molecule type" value="Genomic_DNA"/>
</dbReference>